<name>A0A1D8AEK2_9SPHN</name>
<evidence type="ECO:0000256" key="1">
    <source>
        <dbReference type="SAM" id="MobiDB-lite"/>
    </source>
</evidence>
<sequence length="87" mass="9303">MPTPAELADYAPHGRNKGFDRPFDLSIVRIDGSAPARRLADMGEFGATARQSVIAPDGMRIAYVVDPRTSPEIAGKGGLYIGEFKAP</sequence>
<accession>A0A1D8AEK2</accession>
<keyword evidence="2" id="KW-0614">Plasmid</keyword>
<protein>
    <submittedName>
        <fullName evidence="2">Uncharacterized protein</fullName>
    </submittedName>
</protein>
<evidence type="ECO:0000313" key="3">
    <source>
        <dbReference type="Proteomes" id="UP000094626"/>
    </source>
</evidence>
<dbReference type="Proteomes" id="UP000094626">
    <property type="component" value="Plasmid pSA2"/>
</dbReference>
<geneLocation type="plasmid" evidence="2 3">
    <name>pSA2</name>
</geneLocation>
<organism evidence="2 3">
    <name type="scientific">Novosphingobium resinovorum</name>
    <dbReference type="NCBI Taxonomy" id="158500"/>
    <lineage>
        <taxon>Bacteria</taxon>
        <taxon>Pseudomonadati</taxon>
        <taxon>Pseudomonadota</taxon>
        <taxon>Alphaproteobacteria</taxon>
        <taxon>Sphingomonadales</taxon>
        <taxon>Sphingomonadaceae</taxon>
        <taxon>Novosphingobium</taxon>
    </lineage>
</organism>
<dbReference type="EMBL" id="CP017077">
    <property type="protein sequence ID" value="AOR80546.1"/>
    <property type="molecule type" value="Genomic_DNA"/>
</dbReference>
<proteinExistence type="predicted"/>
<reference evidence="3" key="1">
    <citation type="journal article" date="2017" name="J. Biotechnol.">
        <title>Complete genome sequence of Novosphingobium resinovorum SA1, a versatile xenobiotic-degrading bacterium capable of utilizing sulfanilic acid.</title>
        <authorList>
            <person name="Hegedus B."/>
            <person name="Kos P.B."/>
            <person name="Balint B."/>
            <person name="Maroti G."/>
            <person name="Gan H.M."/>
            <person name="Perei K."/>
            <person name="Rakhely G."/>
        </authorList>
    </citation>
    <scope>NUCLEOTIDE SEQUENCE [LARGE SCALE GENOMIC DNA]</scope>
    <source>
        <strain evidence="3">SA1</strain>
    </source>
</reference>
<gene>
    <name evidence="2" type="ORF">BES08_27235</name>
</gene>
<keyword evidence="3" id="KW-1185">Reference proteome</keyword>
<dbReference type="AlphaFoldDB" id="A0A1D8AEK2"/>
<evidence type="ECO:0000313" key="2">
    <source>
        <dbReference type="EMBL" id="AOR80546.1"/>
    </source>
</evidence>
<dbReference type="KEGG" id="nre:BES08_27235"/>
<feature type="region of interest" description="Disordered" evidence="1">
    <location>
        <begin position="1"/>
        <end position="20"/>
    </location>
</feature>